<dbReference type="AlphaFoldDB" id="A0A915PYD2"/>
<dbReference type="WBParaSite" id="sdigi.contig360.g7743.t1">
    <property type="protein sequence ID" value="sdigi.contig360.g7743.t1"/>
    <property type="gene ID" value="sdigi.contig360.g7743"/>
</dbReference>
<accession>A0A915PYD2</accession>
<sequence length="143" mass="16651">MFGVDGSDYWSAGVDGRAERPMLSQCYHIRLRNWNDSLLESMVAYRSAYHWARRPFLSQLIMRPEEAYLLLLVRLIEDRFFFCTSFLFRLSEVLVETRQDNLVDDSLWQMDAISTHFISAPGSAAAAAAALSDRTHRDRRHLY</sequence>
<name>A0A915PYD2_9BILA</name>
<keyword evidence="1" id="KW-1185">Reference proteome</keyword>
<protein>
    <submittedName>
        <fullName evidence="2">Uncharacterized protein</fullName>
    </submittedName>
</protein>
<dbReference type="Proteomes" id="UP000887581">
    <property type="component" value="Unplaced"/>
</dbReference>
<proteinExistence type="predicted"/>
<evidence type="ECO:0000313" key="1">
    <source>
        <dbReference type="Proteomes" id="UP000887581"/>
    </source>
</evidence>
<evidence type="ECO:0000313" key="2">
    <source>
        <dbReference type="WBParaSite" id="sdigi.contig360.g7743.t1"/>
    </source>
</evidence>
<reference evidence="2" key="1">
    <citation type="submission" date="2022-11" db="UniProtKB">
        <authorList>
            <consortium name="WormBaseParasite"/>
        </authorList>
    </citation>
    <scope>IDENTIFICATION</scope>
</reference>
<organism evidence="1 2">
    <name type="scientific">Setaria digitata</name>
    <dbReference type="NCBI Taxonomy" id="48799"/>
    <lineage>
        <taxon>Eukaryota</taxon>
        <taxon>Metazoa</taxon>
        <taxon>Ecdysozoa</taxon>
        <taxon>Nematoda</taxon>
        <taxon>Chromadorea</taxon>
        <taxon>Rhabditida</taxon>
        <taxon>Spirurina</taxon>
        <taxon>Spiruromorpha</taxon>
        <taxon>Filarioidea</taxon>
        <taxon>Setariidae</taxon>
        <taxon>Setaria</taxon>
    </lineage>
</organism>